<dbReference type="STRING" id="1925591.BI308_00840"/>
<evidence type="ECO:0000313" key="2">
    <source>
        <dbReference type="Proteomes" id="UP000183940"/>
    </source>
</evidence>
<organism evidence="1 2">
    <name type="scientific">Roseofilum reptotaenium AO1-A</name>
    <dbReference type="NCBI Taxonomy" id="1925591"/>
    <lineage>
        <taxon>Bacteria</taxon>
        <taxon>Bacillati</taxon>
        <taxon>Cyanobacteriota</taxon>
        <taxon>Cyanophyceae</taxon>
        <taxon>Desertifilales</taxon>
        <taxon>Desertifilaceae</taxon>
        <taxon>Roseofilum</taxon>
    </lineage>
</organism>
<keyword evidence="2" id="KW-1185">Reference proteome</keyword>
<name>A0A1L9QY20_9CYAN</name>
<sequence length="101" mass="11764">MNYKKFKKLTYQATYSAFLKAREEKSAEIIYIFSIYHSDLFRCFVAFCNTEQALKRAAQKYIQHHPDEYYDLEKTSEGAMRGSIAGNSYRIGLSKAIAHFT</sequence>
<proteinExistence type="predicted"/>
<accession>A0A1L9QY20</accession>
<dbReference type="Proteomes" id="UP000183940">
    <property type="component" value="Unassembled WGS sequence"/>
</dbReference>
<reference evidence="1" key="1">
    <citation type="submission" date="2016-10" db="EMBL/GenBank/DDBJ databases">
        <title>CRISPR-Cas defence system in Roseofilum reptotaenium: evidence of a bacteriophage-cyanobacterium arms race in the coral black band disease.</title>
        <authorList>
            <person name="Buerger P."/>
            <person name="Wood-Charlson E.M."/>
            <person name="Weynberg K.D."/>
            <person name="Willis B."/>
            <person name="Van Oppen M.J."/>
        </authorList>
    </citation>
    <scope>NUCLEOTIDE SEQUENCE [LARGE SCALE GENOMIC DNA]</scope>
    <source>
        <strain evidence="1">AO1-A</strain>
    </source>
</reference>
<gene>
    <name evidence="1" type="ORF">BI308_00840</name>
</gene>
<comment type="caution">
    <text evidence="1">The sequence shown here is derived from an EMBL/GenBank/DDBJ whole genome shotgun (WGS) entry which is preliminary data.</text>
</comment>
<dbReference type="EMBL" id="MLAW01000001">
    <property type="protein sequence ID" value="OJJ27546.1"/>
    <property type="molecule type" value="Genomic_DNA"/>
</dbReference>
<dbReference type="AlphaFoldDB" id="A0A1L9QY20"/>
<protein>
    <submittedName>
        <fullName evidence="1">Uncharacterized protein</fullName>
    </submittedName>
</protein>
<evidence type="ECO:0000313" key="1">
    <source>
        <dbReference type="EMBL" id="OJJ27546.1"/>
    </source>
</evidence>